<protein>
    <submittedName>
        <fullName evidence="1">Uncharacterized protein</fullName>
    </submittedName>
</protein>
<proteinExistence type="predicted"/>
<accession>A0A0A9FV17</accession>
<name>A0A0A9FV17_ARUDO</name>
<organism evidence="1">
    <name type="scientific">Arundo donax</name>
    <name type="common">Giant reed</name>
    <name type="synonym">Donax arundinaceus</name>
    <dbReference type="NCBI Taxonomy" id="35708"/>
    <lineage>
        <taxon>Eukaryota</taxon>
        <taxon>Viridiplantae</taxon>
        <taxon>Streptophyta</taxon>
        <taxon>Embryophyta</taxon>
        <taxon>Tracheophyta</taxon>
        <taxon>Spermatophyta</taxon>
        <taxon>Magnoliopsida</taxon>
        <taxon>Liliopsida</taxon>
        <taxon>Poales</taxon>
        <taxon>Poaceae</taxon>
        <taxon>PACMAD clade</taxon>
        <taxon>Arundinoideae</taxon>
        <taxon>Arundineae</taxon>
        <taxon>Arundo</taxon>
    </lineage>
</organism>
<sequence length="74" mass="8392">MNRRRCASDVGEATLEDPVPACSGDPPVCFDCLLLLLFDRKPHHQPCLDAYQRRATTPSITRFSVYLRPQARMS</sequence>
<reference evidence="1" key="1">
    <citation type="submission" date="2014-09" db="EMBL/GenBank/DDBJ databases">
        <authorList>
            <person name="Magalhaes I.L.F."/>
            <person name="Oliveira U."/>
            <person name="Santos F.R."/>
            <person name="Vidigal T.H.D.A."/>
            <person name="Brescovit A.D."/>
            <person name="Santos A.J."/>
        </authorList>
    </citation>
    <scope>NUCLEOTIDE SEQUENCE</scope>
    <source>
        <tissue evidence="1">Shoot tissue taken approximately 20 cm above the soil surface</tissue>
    </source>
</reference>
<evidence type="ECO:0000313" key="1">
    <source>
        <dbReference type="EMBL" id="JAE12178.1"/>
    </source>
</evidence>
<dbReference type="EMBL" id="GBRH01185718">
    <property type="protein sequence ID" value="JAE12178.1"/>
    <property type="molecule type" value="Transcribed_RNA"/>
</dbReference>
<reference evidence="1" key="2">
    <citation type="journal article" date="2015" name="Data Brief">
        <title>Shoot transcriptome of the giant reed, Arundo donax.</title>
        <authorList>
            <person name="Barrero R.A."/>
            <person name="Guerrero F.D."/>
            <person name="Moolhuijzen P."/>
            <person name="Goolsby J.A."/>
            <person name="Tidwell J."/>
            <person name="Bellgard S.E."/>
            <person name="Bellgard M.I."/>
        </authorList>
    </citation>
    <scope>NUCLEOTIDE SEQUENCE</scope>
    <source>
        <tissue evidence="1">Shoot tissue taken approximately 20 cm above the soil surface</tissue>
    </source>
</reference>
<dbReference type="AlphaFoldDB" id="A0A0A9FV17"/>